<sequence>LELGTAVFLATYFPKGLWSGLPSEVMDTENHVTYSWILEVPLAFQETFAELQAVGAASQIVLSVELL</sequence>
<dbReference type="AlphaFoldDB" id="A0A699SNX0"/>
<organism evidence="1">
    <name type="scientific">Tanacetum cinerariifolium</name>
    <name type="common">Dalmatian daisy</name>
    <name type="synonym">Chrysanthemum cinerariifolium</name>
    <dbReference type="NCBI Taxonomy" id="118510"/>
    <lineage>
        <taxon>Eukaryota</taxon>
        <taxon>Viridiplantae</taxon>
        <taxon>Streptophyta</taxon>
        <taxon>Embryophyta</taxon>
        <taxon>Tracheophyta</taxon>
        <taxon>Spermatophyta</taxon>
        <taxon>Magnoliopsida</taxon>
        <taxon>eudicotyledons</taxon>
        <taxon>Gunneridae</taxon>
        <taxon>Pentapetalae</taxon>
        <taxon>asterids</taxon>
        <taxon>campanulids</taxon>
        <taxon>Asterales</taxon>
        <taxon>Asteraceae</taxon>
        <taxon>Asteroideae</taxon>
        <taxon>Anthemideae</taxon>
        <taxon>Anthemidinae</taxon>
        <taxon>Tanacetum</taxon>
    </lineage>
</organism>
<dbReference type="EMBL" id="BKCJ011178920">
    <property type="protein sequence ID" value="GFC99506.1"/>
    <property type="molecule type" value="Genomic_DNA"/>
</dbReference>
<name>A0A699SNX0_TANCI</name>
<feature type="non-terminal residue" evidence="1">
    <location>
        <position position="1"/>
    </location>
</feature>
<evidence type="ECO:0000313" key="1">
    <source>
        <dbReference type="EMBL" id="GFC99506.1"/>
    </source>
</evidence>
<comment type="caution">
    <text evidence="1">The sequence shown here is derived from an EMBL/GenBank/DDBJ whole genome shotgun (WGS) entry which is preliminary data.</text>
</comment>
<reference evidence="1" key="1">
    <citation type="journal article" date="2019" name="Sci. Rep.">
        <title>Draft genome of Tanacetum cinerariifolium, the natural source of mosquito coil.</title>
        <authorList>
            <person name="Yamashiro T."/>
            <person name="Shiraishi A."/>
            <person name="Satake H."/>
            <person name="Nakayama K."/>
        </authorList>
    </citation>
    <scope>NUCLEOTIDE SEQUENCE</scope>
</reference>
<accession>A0A699SNX0</accession>
<proteinExistence type="predicted"/>
<protein>
    <submittedName>
        <fullName evidence="1">Uncharacterized protein</fullName>
    </submittedName>
</protein>
<gene>
    <name evidence="1" type="ORF">Tci_871476</name>
</gene>